<reference evidence="2" key="1">
    <citation type="journal article" date="2022" name="bioRxiv">
        <title>Sequencing and chromosome-scale assembly of the giantPleurodeles waltlgenome.</title>
        <authorList>
            <person name="Brown T."/>
            <person name="Elewa A."/>
            <person name="Iarovenko S."/>
            <person name="Subramanian E."/>
            <person name="Araus A.J."/>
            <person name="Petzold A."/>
            <person name="Susuki M."/>
            <person name="Suzuki K.-i.T."/>
            <person name="Hayashi T."/>
            <person name="Toyoda A."/>
            <person name="Oliveira C."/>
            <person name="Osipova E."/>
            <person name="Leigh N.D."/>
            <person name="Simon A."/>
            <person name="Yun M.H."/>
        </authorList>
    </citation>
    <scope>NUCLEOTIDE SEQUENCE</scope>
    <source>
        <strain evidence="2">20211129_DDA</strain>
        <tissue evidence="2">Liver</tissue>
    </source>
</reference>
<dbReference type="AlphaFoldDB" id="A0AAV7M3S3"/>
<comment type="caution">
    <text evidence="2">The sequence shown here is derived from an EMBL/GenBank/DDBJ whole genome shotgun (WGS) entry which is preliminary data.</text>
</comment>
<feature type="compositionally biased region" description="Acidic residues" evidence="1">
    <location>
        <begin position="136"/>
        <end position="145"/>
    </location>
</feature>
<dbReference type="EMBL" id="JANPWB010000014">
    <property type="protein sequence ID" value="KAJ1098460.1"/>
    <property type="molecule type" value="Genomic_DNA"/>
</dbReference>
<feature type="region of interest" description="Disordered" evidence="1">
    <location>
        <begin position="82"/>
        <end position="104"/>
    </location>
</feature>
<accession>A0AAV7M3S3</accession>
<feature type="region of interest" description="Disordered" evidence="1">
    <location>
        <begin position="130"/>
        <end position="205"/>
    </location>
</feature>
<keyword evidence="3" id="KW-1185">Reference proteome</keyword>
<organism evidence="2 3">
    <name type="scientific">Pleurodeles waltl</name>
    <name type="common">Iberian ribbed newt</name>
    <dbReference type="NCBI Taxonomy" id="8319"/>
    <lineage>
        <taxon>Eukaryota</taxon>
        <taxon>Metazoa</taxon>
        <taxon>Chordata</taxon>
        <taxon>Craniata</taxon>
        <taxon>Vertebrata</taxon>
        <taxon>Euteleostomi</taxon>
        <taxon>Amphibia</taxon>
        <taxon>Batrachia</taxon>
        <taxon>Caudata</taxon>
        <taxon>Salamandroidea</taxon>
        <taxon>Salamandridae</taxon>
        <taxon>Pleurodelinae</taxon>
        <taxon>Pleurodeles</taxon>
    </lineage>
</organism>
<proteinExistence type="predicted"/>
<evidence type="ECO:0000256" key="1">
    <source>
        <dbReference type="SAM" id="MobiDB-lite"/>
    </source>
</evidence>
<sequence length="205" mass="22551">MGLPMTTRHSVVNLLCSPLCRPFKALLGSVSPVGTKTGCSNDRGQFVEGKLRKISEKVEVAVEEPRIEGLLSTTKRLEEQVRRVSETPATYDDNHPTGGPSEDELTTIGNLDIRVSESMKRIVGQLARRVRKGAEEKEDAGEEEESAKKDVRTMEEREDTVKSVLAVGREEPSNKRPWDSGGDIGEGEGDLERQQLCHVPGGAWL</sequence>
<evidence type="ECO:0000313" key="2">
    <source>
        <dbReference type="EMBL" id="KAJ1098460.1"/>
    </source>
</evidence>
<dbReference type="Proteomes" id="UP001066276">
    <property type="component" value="Chromosome 10"/>
</dbReference>
<name>A0AAV7M3S3_PLEWA</name>
<feature type="compositionally biased region" description="Basic and acidic residues" evidence="1">
    <location>
        <begin position="146"/>
        <end position="161"/>
    </location>
</feature>
<protein>
    <submittedName>
        <fullName evidence="2">Uncharacterized protein</fullName>
    </submittedName>
</protein>
<evidence type="ECO:0000313" key="3">
    <source>
        <dbReference type="Proteomes" id="UP001066276"/>
    </source>
</evidence>
<gene>
    <name evidence="2" type="ORF">NDU88_003571</name>
</gene>
<feature type="compositionally biased region" description="Basic and acidic residues" evidence="1">
    <location>
        <begin position="168"/>
        <end position="178"/>
    </location>
</feature>